<comment type="caution">
    <text evidence="1">The sequence shown here is derived from an EMBL/GenBank/DDBJ whole genome shotgun (WGS) entry which is preliminary data.</text>
</comment>
<reference evidence="1" key="1">
    <citation type="submission" date="2022-01" db="EMBL/GenBank/DDBJ databases">
        <title>Genome Sequence Resource for Two Populations of Ditylenchus destructor, the Migratory Endoparasitic Phytonematode.</title>
        <authorList>
            <person name="Zhang H."/>
            <person name="Lin R."/>
            <person name="Xie B."/>
        </authorList>
    </citation>
    <scope>NUCLEOTIDE SEQUENCE</scope>
    <source>
        <strain evidence="1">BazhouSP</strain>
    </source>
</reference>
<name>A0AAD4R5X9_9BILA</name>
<organism evidence="1 2">
    <name type="scientific">Ditylenchus destructor</name>
    <dbReference type="NCBI Taxonomy" id="166010"/>
    <lineage>
        <taxon>Eukaryota</taxon>
        <taxon>Metazoa</taxon>
        <taxon>Ecdysozoa</taxon>
        <taxon>Nematoda</taxon>
        <taxon>Chromadorea</taxon>
        <taxon>Rhabditida</taxon>
        <taxon>Tylenchina</taxon>
        <taxon>Tylenchomorpha</taxon>
        <taxon>Sphaerularioidea</taxon>
        <taxon>Anguinidae</taxon>
        <taxon>Anguininae</taxon>
        <taxon>Ditylenchus</taxon>
    </lineage>
</organism>
<accession>A0AAD4R5X9</accession>
<proteinExistence type="predicted"/>
<protein>
    <submittedName>
        <fullName evidence="1">Uncharacterized protein</fullName>
    </submittedName>
</protein>
<gene>
    <name evidence="1" type="ORF">DdX_06668</name>
</gene>
<dbReference type="EMBL" id="JAKKPZ010000008">
    <property type="protein sequence ID" value="KAI1718248.1"/>
    <property type="molecule type" value="Genomic_DNA"/>
</dbReference>
<evidence type="ECO:0000313" key="1">
    <source>
        <dbReference type="EMBL" id="KAI1718248.1"/>
    </source>
</evidence>
<sequence length="383" mass="44104">MHIFDRSSCPNYGTSVDASNGNSQRISFLRLQELKEEVSKAFLKYDFINDCNRDDKKLLSEFIYTALDFIECEYLSRVKDKFEPVFLKPGNEKTVNTILLSYLRLKERKRDSTAFSFKLLGVEPQVSPLDVSDALGEFIRRLKQPFFDGYVVAIFVKKLLEALNGKPLNLNYLSGLDEKRQKLAVPQLNKDNIPKAFQILAKNQKLLEEQAINKTVQGSGGEIKVHRELTLDSLSNNVIENLARLRIPADSHKKFKLRLKTPKLPKFRYYKVRVMRHLGATLQQLVKFQRHDPKVQISYLALSKTWTPILFRGELPYSTEDVLEPITEGLLYYYGRLFKPIQGEVEDVRPICRDTLNQMFKSIPNPMPQPPSNVVISGHHING</sequence>
<evidence type="ECO:0000313" key="2">
    <source>
        <dbReference type="Proteomes" id="UP001201812"/>
    </source>
</evidence>
<keyword evidence="2" id="KW-1185">Reference proteome</keyword>
<dbReference type="AlphaFoldDB" id="A0AAD4R5X9"/>
<dbReference type="Proteomes" id="UP001201812">
    <property type="component" value="Unassembled WGS sequence"/>
</dbReference>